<protein>
    <recommendedName>
        <fullName evidence="4">Deoxyribodipyrimidine photo-lyase</fullName>
        <ecNumber evidence="3">4.1.99.3</ecNumber>
    </recommendedName>
    <alternativeName>
        <fullName evidence="11">DNA photolyase</fullName>
    </alternativeName>
</protein>
<dbReference type="Gene3D" id="1.10.579.10">
    <property type="entry name" value="DNA Cyclobutane Dipyrimidine Photolyase, subunit A, domain 3"/>
    <property type="match status" value="1"/>
</dbReference>
<evidence type="ECO:0000313" key="13">
    <source>
        <dbReference type="EMBL" id="VDO74067.1"/>
    </source>
</evidence>
<evidence type="ECO:0000256" key="9">
    <source>
        <dbReference type="ARBA" id="ARBA00023204"/>
    </source>
</evidence>
<accession>A0A183NFN2</accession>
<comment type="catalytic activity">
    <reaction evidence="12">
        <text>cyclobutadipyrimidine (in DNA) = 2 pyrimidine residues (in DNA).</text>
        <dbReference type="EC" id="4.1.99.3"/>
    </reaction>
</comment>
<dbReference type="PANTHER" id="PTHR10211:SF0">
    <property type="entry name" value="DEOXYRIBODIPYRIMIDINE PHOTO-LYASE"/>
    <property type="match status" value="1"/>
</dbReference>
<dbReference type="EC" id="4.1.99.3" evidence="3"/>
<dbReference type="STRING" id="31246.A0A183NFN2"/>
<evidence type="ECO:0000256" key="12">
    <source>
        <dbReference type="ARBA" id="ARBA00033999"/>
    </source>
</evidence>
<evidence type="ECO:0000256" key="4">
    <source>
        <dbReference type="ARBA" id="ARBA00014046"/>
    </source>
</evidence>
<comment type="cofactor">
    <cofactor evidence="1">
        <name>FAD</name>
        <dbReference type="ChEBI" id="CHEBI:57692"/>
    </cofactor>
</comment>
<dbReference type="Gene3D" id="1.25.40.80">
    <property type="match status" value="1"/>
</dbReference>
<dbReference type="InterPro" id="IPR036134">
    <property type="entry name" value="Crypto/Photolyase_FAD-like_sf"/>
</dbReference>
<evidence type="ECO:0000256" key="2">
    <source>
        <dbReference type="ARBA" id="ARBA00006409"/>
    </source>
</evidence>
<dbReference type="SUPFAM" id="SSF48173">
    <property type="entry name" value="Cryptochrome/photolyase FAD-binding domain"/>
    <property type="match status" value="1"/>
</dbReference>
<comment type="similarity">
    <text evidence="2">Belongs to the DNA photolyase class-2 family.</text>
</comment>
<organism evidence="13 14">
    <name type="scientific">Schistosoma mattheei</name>
    <dbReference type="NCBI Taxonomy" id="31246"/>
    <lineage>
        <taxon>Eukaryota</taxon>
        <taxon>Metazoa</taxon>
        <taxon>Spiralia</taxon>
        <taxon>Lophotrochozoa</taxon>
        <taxon>Platyhelminthes</taxon>
        <taxon>Trematoda</taxon>
        <taxon>Digenea</taxon>
        <taxon>Strigeidida</taxon>
        <taxon>Schistosomatoidea</taxon>
        <taxon>Schistosomatidae</taxon>
        <taxon>Schistosoma</taxon>
    </lineage>
</organism>
<evidence type="ECO:0000256" key="7">
    <source>
        <dbReference type="ARBA" id="ARBA00022827"/>
    </source>
</evidence>
<evidence type="ECO:0000256" key="5">
    <source>
        <dbReference type="ARBA" id="ARBA00022630"/>
    </source>
</evidence>
<name>A0A183NFN2_9TREM</name>
<keyword evidence="9" id="KW-0234">DNA repair</keyword>
<keyword evidence="7" id="KW-0274">FAD</keyword>
<evidence type="ECO:0000256" key="10">
    <source>
        <dbReference type="ARBA" id="ARBA00023239"/>
    </source>
</evidence>
<keyword evidence="5" id="KW-0285">Flavoprotein</keyword>
<evidence type="ECO:0000256" key="11">
    <source>
        <dbReference type="ARBA" id="ARBA00031671"/>
    </source>
</evidence>
<proteinExistence type="inferred from homology"/>
<dbReference type="GO" id="GO:0003677">
    <property type="term" value="F:DNA binding"/>
    <property type="evidence" value="ECO:0007669"/>
    <property type="project" value="UniProtKB-KW"/>
</dbReference>
<dbReference type="GO" id="GO:0003904">
    <property type="term" value="F:deoxyribodipyrimidine photo-lyase activity"/>
    <property type="evidence" value="ECO:0007669"/>
    <property type="project" value="UniProtKB-EC"/>
</dbReference>
<evidence type="ECO:0000256" key="3">
    <source>
        <dbReference type="ARBA" id="ARBA00013149"/>
    </source>
</evidence>
<dbReference type="PANTHER" id="PTHR10211">
    <property type="entry name" value="DEOXYRIBODIPYRIMIDINE PHOTOLYASE"/>
    <property type="match status" value="1"/>
</dbReference>
<gene>
    <name evidence="13" type="ORF">SMTD_LOCUS918</name>
</gene>
<sequence length="183" mass="21264">MEVKLWRHKYKDSVDAFVEEAFIRRELSDNFCYYNPKYDSIEGAWKWAQDTLAQHAHDKRNPSYSEEIMIAAETKDDLWNAAQRQLVRSGKLHGFLRMYWAKKVLEWHESGPSAALKLALYLNDRYALDGSDPNGFVGVMWSICGVHDQGWAERPVFGKIRCMTYKGCLGKFSVPTFVARYPK</sequence>
<dbReference type="InterPro" id="IPR052219">
    <property type="entry name" value="Photolyase_Class-2"/>
</dbReference>
<dbReference type="FunFam" id="1.10.579.10:FF:000002">
    <property type="entry name" value="Deoxyribodipyrimidine photolyase"/>
    <property type="match status" value="1"/>
</dbReference>
<evidence type="ECO:0000256" key="1">
    <source>
        <dbReference type="ARBA" id="ARBA00001974"/>
    </source>
</evidence>
<evidence type="ECO:0000313" key="14">
    <source>
        <dbReference type="Proteomes" id="UP000269396"/>
    </source>
</evidence>
<dbReference type="EMBL" id="UZAL01000934">
    <property type="protein sequence ID" value="VDO74067.1"/>
    <property type="molecule type" value="Genomic_DNA"/>
</dbReference>
<keyword evidence="14" id="KW-1185">Reference proteome</keyword>
<dbReference type="Proteomes" id="UP000269396">
    <property type="component" value="Unassembled WGS sequence"/>
</dbReference>
<keyword evidence="8" id="KW-0238">DNA-binding</keyword>
<evidence type="ECO:0000256" key="6">
    <source>
        <dbReference type="ARBA" id="ARBA00022763"/>
    </source>
</evidence>
<keyword evidence="10" id="KW-0456">Lyase</keyword>
<dbReference type="GO" id="GO:0000719">
    <property type="term" value="P:photoreactive repair"/>
    <property type="evidence" value="ECO:0007669"/>
    <property type="project" value="TreeGrafter"/>
</dbReference>
<keyword evidence="6" id="KW-0227">DNA damage</keyword>
<reference evidence="13 14" key="1">
    <citation type="submission" date="2018-11" db="EMBL/GenBank/DDBJ databases">
        <authorList>
            <consortium name="Pathogen Informatics"/>
        </authorList>
    </citation>
    <scope>NUCLEOTIDE SEQUENCE [LARGE SCALE GENOMIC DNA]</scope>
    <source>
        <strain>Denwood</strain>
        <strain evidence="14">Zambia</strain>
    </source>
</reference>
<dbReference type="AlphaFoldDB" id="A0A183NFN2"/>
<evidence type="ECO:0000256" key="8">
    <source>
        <dbReference type="ARBA" id="ARBA00023125"/>
    </source>
</evidence>